<protein>
    <recommendedName>
        <fullName evidence="3">DUF2934 domain-containing protein</fullName>
    </recommendedName>
</protein>
<name>A0A1J5S4S3_9ZZZZ</name>
<comment type="caution">
    <text evidence="2">The sequence shown here is derived from an EMBL/GenBank/DDBJ whole genome shotgun (WGS) entry which is preliminary data.</text>
</comment>
<dbReference type="AlphaFoldDB" id="A0A1J5S4S3"/>
<evidence type="ECO:0000256" key="1">
    <source>
        <dbReference type="SAM" id="Coils"/>
    </source>
</evidence>
<keyword evidence="1" id="KW-0175">Coiled coil</keyword>
<accession>A0A1J5S4S3</accession>
<dbReference type="Pfam" id="PF11154">
    <property type="entry name" value="DUF2934"/>
    <property type="match status" value="1"/>
</dbReference>
<gene>
    <name evidence="2" type="ORF">GALL_148440</name>
</gene>
<evidence type="ECO:0008006" key="3">
    <source>
        <dbReference type="Google" id="ProtNLM"/>
    </source>
</evidence>
<dbReference type="InterPro" id="IPR021327">
    <property type="entry name" value="DUF2934"/>
</dbReference>
<dbReference type="EMBL" id="MLJW01000069">
    <property type="protein sequence ID" value="OIR03066.1"/>
    <property type="molecule type" value="Genomic_DNA"/>
</dbReference>
<organism evidence="2">
    <name type="scientific">mine drainage metagenome</name>
    <dbReference type="NCBI Taxonomy" id="410659"/>
    <lineage>
        <taxon>unclassified sequences</taxon>
        <taxon>metagenomes</taxon>
        <taxon>ecological metagenomes</taxon>
    </lineage>
</organism>
<sequence length="164" mass="18801">MCARFAKTSPRAGERSVPAALQREQMIAVAAYFRAERRGFLGGDPNADWLEAEAEIDRVLRSEPDMESGASTKQFFQEKLEAQLKELDGNIEGFKLKTRALKAKTRTEYEKQIEALAAKRDELHERLLELRRRSEGAWEDLKDGAERALTEMREAVDRIADRFK</sequence>
<proteinExistence type="predicted"/>
<reference evidence="2" key="1">
    <citation type="submission" date="2016-10" db="EMBL/GenBank/DDBJ databases">
        <title>Sequence of Gallionella enrichment culture.</title>
        <authorList>
            <person name="Poehlein A."/>
            <person name="Muehling M."/>
            <person name="Daniel R."/>
        </authorList>
    </citation>
    <scope>NUCLEOTIDE SEQUENCE</scope>
</reference>
<feature type="coiled-coil region" evidence="1">
    <location>
        <begin position="77"/>
        <end position="162"/>
    </location>
</feature>
<evidence type="ECO:0000313" key="2">
    <source>
        <dbReference type="EMBL" id="OIR03066.1"/>
    </source>
</evidence>